<feature type="compositionally biased region" description="Pro residues" evidence="5">
    <location>
        <begin position="309"/>
        <end position="323"/>
    </location>
</feature>
<dbReference type="Pfam" id="PF03466">
    <property type="entry name" value="LysR_substrate"/>
    <property type="match status" value="1"/>
</dbReference>
<dbReference type="RefSeq" id="WP_208008440.1">
    <property type="nucleotide sequence ID" value="NZ_CP071796.1"/>
</dbReference>
<keyword evidence="8" id="KW-1185">Reference proteome</keyword>
<dbReference type="KEGG" id="otd:J1M35_17420"/>
<evidence type="ECO:0000256" key="4">
    <source>
        <dbReference type="ARBA" id="ARBA00023163"/>
    </source>
</evidence>
<gene>
    <name evidence="7" type="ORF">J1M35_17420</name>
</gene>
<evidence type="ECO:0000256" key="5">
    <source>
        <dbReference type="SAM" id="MobiDB-lite"/>
    </source>
</evidence>
<dbReference type="AlphaFoldDB" id="A0A975H2I3"/>
<dbReference type="Gene3D" id="3.40.190.10">
    <property type="entry name" value="Periplasmic binding protein-like II"/>
    <property type="match status" value="2"/>
</dbReference>
<dbReference type="InterPro" id="IPR058163">
    <property type="entry name" value="LysR-type_TF_proteobact-type"/>
</dbReference>
<dbReference type="EMBL" id="CP071796">
    <property type="protein sequence ID" value="QTD44824.1"/>
    <property type="molecule type" value="Genomic_DNA"/>
</dbReference>
<dbReference type="GO" id="GO:0043565">
    <property type="term" value="F:sequence-specific DNA binding"/>
    <property type="evidence" value="ECO:0007669"/>
    <property type="project" value="TreeGrafter"/>
</dbReference>
<dbReference type="SUPFAM" id="SSF53850">
    <property type="entry name" value="Periplasmic binding protein-like II"/>
    <property type="match status" value="1"/>
</dbReference>
<dbReference type="InterPro" id="IPR000847">
    <property type="entry name" value="LysR_HTH_N"/>
</dbReference>
<dbReference type="InterPro" id="IPR005119">
    <property type="entry name" value="LysR_subst-bd"/>
</dbReference>
<keyword evidence="4" id="KW-0804">Transcription</keyword>
<feature type="domain" description="HTH lysR-type" evidence="6">
    <location>
        <begin position="6"/>
        <end position="63"/>
    </location>
</feature>
<dbReference type="PRINTS" id="PR00039">
    <property type="entry name" value="HTHLYSR"/>
</dbReference>
<dbReference type="Proteomes" id="UP000663903">
    <property type="component" value="Chromosome"/>
</dbReference>
<dbReference type="PROSITE" id="PS50931">
    <property type="entry name" value="HTH_LYSR"/>
    <property type="match status" value="1"/>
</dbReference>
<dbReference type="GO" id="GO:0006351">
    <property type="term" value="P:DNA-templated transcription"/>
    <property type="evidence" value="ECO:0007669"/>
    <property type="project" value="TreeGrafter"/>
</dbReference>
<evidence type="ECO:0000313" key="7">
    <source>
        <dbReference type="EMBL" id="QTD44824.1"/>
    </source>
</evidence>
<protein>
    <submittedName>
        <fullName evidence="7">LysR family transcriptional regulator</fullName>
    </submittedName>
</protein>
<evidence type="ECO:0000256" key="1">
    <source>
        <dbReference type="ARBA" id="ARBA00009437"/>
    </source>
</evidence>
<evidence type="ECO:0000259" key="6">
    <source>
        <dbReference type="PROSITE" id="PS50931"/>
    </source>
</evidence>
<feature type="compositionally biased region" description="Polar residues" evidence="5">
    <location>
        <begin position="290"/>
        <end position="303"/>
    </location>
</feature>
<dbReference type="PANTHER" id="PTHR30537">
    <property type="entry name" value="HTH-TYPE TRANSCRIPTIONAL REGULATOR"/>
    <property type="match status" value="1"/>
</dbReference>
<dbReference type="InterPro" id="IPR036390">
    <property type="entry name" value="WH_DNA-bd_sf"/>
</dbReference>
<dbReference type="GO" id="GO:0003700">
    <property type="term" value="F:DNA-binding transcription factor activity"/>
    <property type="evidence" value="ECO:0007669"/>
    <property type="project" value="InterPro"/>
</dbReference>
<dbReference type="FunFam" id="1.10.10.10:FF:000001">
    <property type="entry name" value="LysR family transcriptional regulator"/>
    <property type="match status" value="1"/>
</dbReference>
<comment type="similarity">
    <text evidence="1">Belongs to the LysR transcriptional regulatory family.</text>
</comment>
<keyword evidence="3" id="KW-0238">DNA-binding</keyword>
<keyword evidence="2" id="KW-0805">Transcription regulation</keyword>
<sequence length="323" mass="35558">MRKDIPSLGMLQAFETSARCLSFSRAADELLLTPSAVSRHVAALEQRLGVALFVRHRKRLTLTDAGSSYAARVRQRLDELERDTQEIRVGQEQGFVLRLAVVPTFCTEWLIPRLPDFAARHPDITIHLAARTEAFAFEQSGFDAAIYHGDRLWPQTQGEMILPEGDSIALAAPALLAAHDLHTPAGWLGCPHLTLISRATAWADWYASQGWHYTLHASRGPRHELFSMQLAAASAGLGVCLVPRLLAQTHLAVGTLVQAHPHGLPGRDGYWFVSPPRRSLPAPLQTFQRWLQQQSQRTDSPGFSAQPTPAAPPAPQTPMPPHG</sequence>
<dbReference type="SUPFAM" id="SSF46785">
    <property type="entry name" value="Winged helix' DNA-binding domain"/>
    <property type="match status" value="1"/>
</dbReference>
<evidence type="ECO:0000256" key="3">
    <source>
        <dbReference type="ARBA" id="ARBA00023125"/>
    </source>
</evidence>
<evidence type="ECO:0000256" key="2">
    <source>
        <dbReference type="ARBA" id="ARBA00023015"/>
    </source>
</evidence>
<proteinExistence type="inferred from homology"/>
<reference evidence="7" key="1">
    <citation type="submission" date="2021-03" db="EMBL/GenBank/DDBJ databases">
        <title>Ottowia sp. 27C isolated from the cloaca of a Giant Asian pond turtle (Heosemys grandis).</title>
        <authorList>
            <person name="Spergser J."/>
            <person name="Busse H.-J."/>
        </authorList>
    </citation>
    <scope>NUCLEOTIDE SEQUENCE</scope>
    <source>
        <strain evidence="7">27C</strain>
    </source>
</reference>
<dbReference type="PANTHER" id="PTHR30537:SF26">
    <property type="entry name" value="GLYCINE CLEAVAGE SYSTEM TRANSCRIPTIONAL ACTIVATOR"/>
    <property type="match status" value="1"/>
</dbReference>
<dbReference type="Gene3D" id="1.10.10.10">
    <property type="entry name" value="Winged helix-like DNA-binding domain superfamily/Winged helix DNA-binding domain"/>
    <property type="match status" value="1"/>
</dbReference>
<evidence type="ECO:0000313" key="8">
    <source>
        <dbReference type="Proteomes" id="UP000663903"/>
    </source>
</evidence>
<accession>A0A975H2I3</accession>
<dbReference type="Pfam" id="PF00126">
    <property type="entry name" value="HTH_1"/>
    <property type="match status" value="1"/>
</dbReference>
<organism evidence="7 8">
    <name type="scientific">Ottowia testudinis</name>
    <dbReference type="NCBI Taxonomy" id="2816950"/>
    <lineage>
        <taxon>Bacteria</taxon>
        <taxon>Pseudomonadati</taxon>
        <taxon>Pseudomonadota</taxon>
        <taxon>Betaproteobacteria</taxon>
        <taxon>Burkholderiales</taxon>
        <taxon>Comamonadaceae</taxon>
        <taxon>Ottowia</taxon>
    </lineage>
</organism>
<dbReference type="InterPro" id="IPR036388">
    <property type="entry name" value="WH-like_DNA-bd_sf"/>
</dbReference>
<feature type="region of interest" description="Disordered" evidence="5">
    <location>
        <begin position="290"/>
        <end position="323"/>
    </location>
</feature>
<name>A0A975H2I3_9BURK</name>